<dbReference type="InterPro" id="IPR036890">
    <property type="entry name" value="HATPase_C_sf"/>
</dbReference>
<comment type="catalytic activity">
    <reaction evidence="1">
        <text>ATP + protein L-histidine = ADP + protein N-phospho-L-histidine.</text>
        <dbReference type="EC" id="2.7.13.3"/>
    </reaction>
</comment>
<dbReference type="EMBL" id="JABFDB010000045">
    <property type="protein sequence ID" value="NYZ24774.1"/>
    <property type="molecule type" value="Genomic_DNA"/>
</dbReference>
<dbReference type="SUPFAM" id="SSF55785">
    <property type="entry name" value="PYP-like sensor domain (PAS domain)"/>
    <property type="match status" value="2"/>
</dbReference>
<dbReference type="SMART" id="SM00448">
    <property type="entry name" value="REC"/>
    <property type="match status" value="1"/>
</dbReference>
<dbReference type="InterPro" id="IPR004358">
    <property type="entry name" value="Sig_transdc_His_kin-like_C"/>
</dbReference>
<dbReference type="Gene3D" id="1.10.287.130">
    <property type="match status" value="1"/>
</dbReference>
<dbReference type="Gene3D" id="3.30.450.20">
    <property type="entry name" value="PAS domain"/>
    <property type="match status" value="2"/>
</dbReference>
<keyword evidence="3 6" id="KW-0597">Phosphoprotein</keyword>
<evidence type="ECO:0000313" key="10">
    <source>
        <dbReference type="EMBL" id="NYZ24774.1"/>
    </source>
</evidence>
<dbReference type="InterPro" id="IPR000700">
    <property type="entry name" value="PAS-assoc_C"/>
</dbReference>
<evidence type="ECO:0000259" key="9">
    <source>
        <dbReference type="PROSITE" id="PS50113"/>
    </source>
</evidence>
<dbReference type="Pfam" id="PF02518">
    <property type="entry name" value="HATPase_c"/>
    <property type="match status" value="1"/>
</dbReference>
<dbReference type="SMART" id="SM00387">
    <property type="entry name" value="HATPase_c"/>
    <property type="match status" value="1"/>
</dbReference>
<evidence type="ECO:0000256" key="1">
    <source>
        <dbReference type="ARBA" id="ARBA00000085"/>
    </source>
</evidence>
<feature type="modified residue" description="4-aspartylphosphate" evidence="6">
    <location>
        <position position="891"/>
    </location>
</feature>
<dbReference type="InterPro" id="IPR005467">
    <property type="entry name" value="His_kinase_dom"/>
</dbReference>
<gene>
    <name evidence="10" type="ORF">HND93_34150</name>
</gene>
<evidence type="ECO:0000259" key="7">
    <source>
        <dbReference type="PROSITE" id="PS50109"/>
    </source>
</evidence>
<evidence type="ECO:0000256" key="4">
    <source>
        <dbReference type="ARBA" id="ARBA00022679"/>
    </source>
</evidence>
<dbReference type="EC" id="2.7.13.3" evidence="2"/>
<feature type="domain" description="PAC" evidence="9">
    <location>
        <begin position="535"/>
        <end position="587"/>
    </location>
</feature>
<evidence type="ECO:0000256" key="3">
    <source>
        <dbReference type="ARBA" id="ARBA00022553"/>
    </source>
</evidence>
<accession>A0ABX2TKW1</accession>
<dbReference type="PANTHER" id="PTHR43047">
    <property type="entry name" value="TWO-COMPONENT HISTIDINE PROTEIN KINASE"/>
    <property type="match status" value="1"/>
</dbReference>
<protein>
    <recommendedName>
        <fullName evidence="2">histidine kinase</fullName>
        <ecNumber evidence="2">2.7.13.3</ecNumber>
    </recommendedName>
</protein>
<dbReference type="InterPro" id="IPR000014">
    <property type="entry name" value="PAS"/>
</dbReference>
<dbReference type="SUPFAM" id="SSF52172">
    <property type="entry name" value="CheY-like"/>
    <property type="match status" value="1"/>
</dbReference>
<evidence type="ECO:0000256" key="6">
    <source>
        <dbReference type="PROSITE-ProRule" id="PRU00169"/>
    </source>
</evidence>
<dbReference type="InterPro" id="IPR003661">
    <property type="entry name" value="HisK_dim/P_dom"/>
</dbReference>
<keyword evidence="11" id="KW-1185">Reference proteome</keyword>
<evidence type="ECO:0000256" key="2">
    <source>
        <dbReference type="ARBA" id="ARBA00012438"/>
    </source>
</evidence>
<evidence type="ECO:0000259" key="8">
    <source>
        <dbReference type="PROSITE" id="PS50110"/>
    </source>
</evidence>
<dbReference type="PROSITE" id="PS50109">
    <property type="entry name" value="HIS_KIN"/>
    <property type="match status" value="1"/>
</dbReference>
<dbReference type="Pfam" id="PF08447">
    <property type="entry name" value="PAS_3"/>
    <property type="match status" value="1"/>
</dbReference>
<dbReference type="InterPro" id="IPR036097">
    <property type="entry name" value="HisK_dim/P_sf"/>
</dbReference>
<feature type="domain" description="Response regulatory" evidence="8">
    <location>
        <begin position="840"/>
        <end position="957"/>
    </location>
</feature>
<dbReference type="SUPFAM" id="SSF55874">
    <property type="entry name" value="ATPase domain of HSP90 chaperone/DNA topoisomerase II/histidine kinase"/>
    <property type="match status" value="1"/>
</dbReference>
<dbReference type="Gene3D" id="3.30.565.10">
    <property type="entry name" value="Histidine kinase-like ATPase, C-terminal domain"/>
    <property type="match status" value="1"/>
</dbReference>
<dbReference type="Proteomes" id="UP000584642">
    <property type="component" value="Unassembled WGS sequence"/>
</dbReference>
<dbReference type="CDD" id="cd00082">
    <property type="entry name" value="HisKA"/>
    <property type="match status" value="1"/>
</dbReference>
<dbReference type="PROSITE" id="PS50110">
    <property type="entry name" value="RESPONSE_REGULATORY"/>
    <property type="match status" value="1"/>
</dbReference>
<dbReference type="CDD" id="cd00130">
    <property type="entry name" value="PAS"/>
    <property type="match status" value="1"/>
</dbReference>
<dbReference type="Gene3D" id="2.10.70.100">
    <property type="match status" value="1"/>
</dbReference>
<dbReference type="SMART" id="SM00086">
    <property type="entry name" value="PAC"/>
    <property type="match status" value="2"/>
</dbReference>
<keyword evidence="4" id="KW-0808">Transferase</keyword>
<evidence type="ECO:0000313" key="11">
    <source>
        <dbReference type="Proteomes" id="UP000584642"/>
    </source>
</evidence>
<dbReference type="InterPro" id="IPR013655">
    <property type="entry name" value="PAS_fold_3"/>
</dbReference>
<dbReference type="PROSITE" id="PS50113">
    <property type="entry name" value="PAC"/>
    <property type="match status" value="1"/>
</dbReference>
<dbReference type="CDD" id="cd18774">
    <property type="entry name" value="PDC2_HK_sensor"/>
    <property type="match status" value="1"/>
</dbReference>
<dbReference type="Gene3D" id="3.40.50.2300">
    <property type="match status" value="1"/>
</dbReference>
<dbReference type="RefSeq" id="WP_180286545.1">
    <property type="nucleotide sequence ID" value="NZ_JABFDB010000045.1"/>
</dbReference>
<dbReference type="Pfam" id="PF00512">
    <property type="entry name" value="HisKA"/>
    <property type="match status" value="1"/>
</dbReference>
<dbReference type="PANTHER" id="PTHR43047:SF9">
    <property type="entry name" value="HISTIDINE KINASE"/>
    <property type="match status" value="1"/>
</dbReference>
<dbReference type="InterPro" id="IPR003594">
    <property type="entry name" value="HATPase_dom"/>
</dbReference>
<feature type="domain" description="Histidine kinase" evidence="7">
    <location>
        <begin position="605"/>
        <end position="818"/>
    </location>
</feature>
<dbReference type="InterPro" id="IPR011006">
    <property type="entry name" value="CheY-like_superfamily"/>
</dbReference>
<dbReference type="PRINTS" id="PR00344">
    <property type="entry name" value="BCTRLSENSOR"/>
</dbReference>
<evidence type="ECO:0000256" key="5">
    <source>
        <dbReference type="ARBA" id="ARBA00022777"/>
    </source>
</evidence>
<dbReference type="Pfam" id="PF00072">
    <property type="entry name" value="Response_reg"/>
    <property type="match status" value="1"/>
</dbReference>
<dbReference type="SUPFAM" id="SSF47384">
    <property type="entry name" value="Homodimeric domain of signal transducing histidine kinase"/>
    <property type="match status" value="1"/>
</dbReference>
<reference evidence="10 11" key="1">
    <citation type="submission" date="2020-05" db="EMBL/GenBank/DDBJ databases">
        <title>Azospirillum oleiclasticum sp. nov, a nitrogen-fixing and heavy crude oil-emulsifying bacterium isolated from the crude oil of Yumen Oilfield.</title>
        <authorList>
            <person name="Wu D."/>
            <person name="Cai M."/>
            <person name="Zhang X."/>
        </authorList>
    </citation>
    <scope>NUCLEOTIDE SEQUENCE [LARGE SCALE GENOMIC DNA]</scope>
    <source>
        <strain evidence="10 11">ROY-1-1-2</strain>
    </source>
</reference>
<sequence length="967" mass="102679">MLSGRQLLFLVAATLLPVVVFAALVTAQYSMQERHALESQLHQTALTAAAAVDRRMSQELAALSTLAAGEALDGGDYAGFHRQARRVLATVGAGWAALILSDADGALVDTQVPFGTPLPSIMDPATIRTVLDRRRPVVEAVLERGGVWPQPMIAIHVPVVRDGVARHALSALFPASVLRRTLGEHLAVPGGRISLYDRDGRIIARTLSAEAAAVGADDEAVGRRPTATVLGGLDGPSGAAFGAVSLEGVPVVMVHVPTPQAGWHLAAGVPAAMMGGLVRDSQMAAAAGGAAALLLALIVAVTQIRALKRRQDAERRLAVLDAKKDAERRLSDMVRNFPGVIYRRVRRPDGGGGFVYVSNTVNALFGVARATQPASDAVIADLMAAMPAETAARLEAAFAETALSLEPMQVEGEILDPAGRPRRFRTNATPWTAPDGSIIWDGVMLDITDLREAEIARQIGAERLAFALEFANAGIWDWEVPTDRLTWSDSLWRLLGHDGPQGEPTVAVLLAAIHPDDRAGFLAGVQSAIASAADYRAEYRVVLPDGAVRWIGAIARIILGPDGRPTRLTGLYLDITDRKRIEEELNDAKVEAERADLAKSKFLAAASHDLRQPVQSLMFFIHVLSERLADHPAASVVGTMQQALDALKSLLDGILDLSRLDAGVITPQVEPVRVGGLLNRIRAEYTPRFADKGLRLRVRHSDALVETDPALLGSILGNLVENALKYTESGGVLVAARRRGRWLRLEVWDTGIGIAPGHLTDIFNEFVQLANPERDRSQGLGLGLAIVKRLARLLQHPMTVRSIPGRGSVFAVTVPLHAEPEAFTADDAPKAAGGDGDARLVVVVDDDATVRVGLAAMLESWGYEVVAEAEGEAAVAALARIGRRPGVVLADYRLGEGGTGVDAIDAVRRSCGWSVPAILLTGDTAATSGLHADRAGFTIIHKPVTPVELRRIMDAIAPPSGDAAADG</sequence>
<dbReference type="InterPro" id="IPR001789">
    <property type="entry name" value="Sig_transdc_resp-reg_receiver"/>
</dbReference>
<comment type="caution">
    <text evidence="10">The sequence shown here is derived from an EMBL/GenBank/DDBJ whole genome shotgun (WGS) entry which is preliminary data.</text>
</comment>
<dbReference type="SMART" id="SM00388">
    <property type="entry name" value="HisKA"/>
    <property type="match status" value="1"/>
</dbReference>
<dbReference type="InterPro" id="IPR001610">
    <property type="entry name" value="PAC"/>
</dbReference>
<name>A0ABX2TKW1_9PROT</name>
<proteinExistence type="predicted"/>
<dbReference type="InterPro" id="IPR035965">
    <property type="entry name" value="PAS-like_dom_sf"/>
</dbReference>
<dbReference type="NCBIfam" id="TIGR00229">
    <property type="entry name" value="sensory_box"/>
    <property type="match status" value="1"/>
</dbReference>
<organism evidence="10 11">
    <name type="scientific">Azospirillum oleiclasticum</name>
    <dbReference type="NCBI Taxonomy" id="2735135"/>
    <lineage>
        <taxon>Bacteria</taxon>
        <taxon>Pseudomonadati</taxon>
        <taxon>Pseudomonadota</taxon>
        <taxon>Alphaproteobacteria</taxon>
        <taxon>Rhodospirillales</taxon>
        <taxon>Azospirillaceae</taxon>
        <taxon>Azospirillum</taxon>
    </lineage>
</organism>
<keyword evidence="5" id="KW-0418">Kinase</keyword>